<dbReference type="SUPFAM" id="SSF101386">
    <property type="entry name" value="all-alpha NTP pyrophosphatases"/>
    <property type="match status" value="1"/>
</dbReference>
<dbReference type="GO" id="GO:0005524">
    <property type="term" value="F:ATP binding"/>
    <property type="evidence" value="ECO:0007669"/>
    <property type="project" value="UniProtKB-KW"/>
</dbReference>
<organism evidence="14 15">
    <name type="scientific">Triparma retinervis</name>
    <dbReference type="NCBI Taxonomy" id="2557542"/>
    <lineage>
        <taxon>Eukaryota</taxon>
        <taxon>Sar</taxon>
        <taxon>Stramenopiles</taxon>
        <taxon>Ochrophyta</taxon>
        <taxon>Bolidophyceae</taxon>
        <taxon>Parmales</taxon>
        <taxon>Triparmaceae</taxon>
        <taxon>Triparma</taxon>
    </lineage>
</organism>
<accession>A0A9W6ZK65</accession>
<dbReference type="AlphaFoldDB" id="A0A9W6ZK65"/>
<keyword evidence="15" id="KW-1185">Reference proteome</keyword>
<keyword evidence="5" id="KW-0028">Amino-acid biosynthesis</keyword>
<evidence type="ECO:0000256" key="5">
    <source>
        <dbReference type="ARBA" id="ARBA00022605"/>
    </source>
</evidence>
<dbReference type="GO" id="GO:0004636">
    <property type="term" value="F:phosphoribosyl-ATP diphosphatase activity"/>
    <property type="evidence" value="ECO:0007669"/>
    <property type="project" value="UniProtKB-EC"/>
</dbReference>
<evidence type="ECO:0000256" key="9">
    <source>
        <dbReference type="ARBA" id="ARBA00023102"/>
    </source>
</evidence>
<dbReference type="Pfam" id="PF01503">
    <property type="entry name" value="PRA-PH"/>
    <property type="match status" value="1"/>
</dbReference>
<dbReference type="InterPro" id="IPR038019">
    <property type="entry name" value="PRib_AMP_CycHydrolase_sf"/>
</dbReference>
<feature type="non-terminal residue" evidence="14">
    <location>
        <position position="1"/>
    </location>
</feature>
<keyword evidence="8" id="KW-0067">ATP-binding</keyword>
<evidence type="ECO:0000256" key="3">
    <source>
        <dbReference type="ARBA" id="ARBA00005169"/>
    </source>
</evidence>
<protein>
    <recommendedName>
        <fullName evidence="13">Phosphoribosyl-AMP cyclohydrolase domain-containing protein</fullName>
    </recommendedName>
</protein>
<dbReference type="InterPro" id="IPR008179">
    <property type="entry name" value="HisE"/>
</dbReference>
<dbReference type="EMBL" id="BRXZ01003378">
    <property type="protein sequence ID" value="GMH53716.1"/>
    <property type="molecule type" value="Genomic_DNA"/>
</dbReference>
<dbReference type="OrthoDB" id="1703565at2759"/>
<dbReference type="CDD" id="cd11546">
    <property type="entry name" value="NTP-PPase_His4"/>
    <property type="match status" value="1"/>
</dbReference>
<dbReference type="Gene3D" id="3.10.20.810">
    <property type="entry name" value="Phosphoribosyl-AMP cyclohydrolase"/>
    <property type="match status" value="1"/>
</dbReference>
<evidence type="ECO:0000256" key="2">
    <source>
        <dbReference type="ARBA" id="ARBA00001460"/>
    </source>
</evidence>
<comment type="caution">
    <text evidence="14">The sequence shown here is derived from an EMBL/GenBank/DDBJ whole genome shotgun (WGS) entry which is preliminary data.</text>
</comment>
<evidence type="ECO:0000256" key="12">
    <source>
        <dbReference type="SAM" id="MobiDB-lite"/>
    </source>
</evidence>
<dbReference type="Pfam" id="PF01502">
    <property type="entry name" value="PRA-CH"/>
    <property type="match status" value="1"/>
</dbReference>
<evidence type="ECO:0000256" key="10">
    <source>
        <dbReference type="ARBA" id="ARBA00023268"/>
    </source>
</evidence>
<evidence type="ECO:0000256" key="11">
    <source>
        <dbReference type="SAM" id="Coils"/>
    </source>
</evidence>
<name>A0A9W6ZK65_9STRA</name>
<dbReference type="GO" id="GO:0000105">
    <property type="term" value="P:L-histidine biosynthetic process"/>
    <property type="evidence" value="ECO:0007669"/>
    <property type="project" value="UniProtKB-KW"/>
</dbReference>
<dbReference type="Gene3D" id="1.10.287.1080">
    <property type="entry name" value="MazG-like"/>
    <property type="match status" value="1"/>
</dbReference>
<dbReference type="GO" id="GO:0004635">
    <property type="term" value="F:phosphoribosyl-AMP cyclohydrolase activity"/>
    <property type="evidence" value="ECO:0007669"/>
    <property type="project" value="UniProtKB-EC"/>
</dbReference>
<feature type="domain" description="Phosphoribosyl-AMP cyclohydrolase" evidence="13">
    <location>
        <begin position="95"/>
        <end position="169"/>
    </location>
</feature>
<dbReference type="Proteomes" id="UP001165082">
    <property type="component" value="Unassembled WGS sequence"/>
</dbReference>
<dbReference type="SUPFAM" id="SSF141734">
    <property type="entry name" value="HisI-like"/>
    <property type="match status" value="1"/>
</dbReference>
<feature type="coiled-coil region" evidence="11">
    <location>
        <begin position="202"/>
        <end position="229"/>
    </location>
</feature>
<keyword evidence="6" id="KW-0547">Nucleotide-binding</keyword>
<evidence type="ECO:0000259" key="13">
    <source>
        <dbReference type="Pfam" id="PF01502"/>
    </source>
</evidence>
<comment type="catalytic activity">
    <reaction evidence="2">
        <text>1-(5-phospho-beta-D-ribosyl)-ATP + H2O = 1-(5-phospho-beta-D-ribosyl)-5'-AMP + diphosphate + H(+)</text>
        <dbReference type="Rhea" id="RHEA:22828"/>
        <dbReference type="ChEBI" id="CHEBI:15377"/>
        <dbReference type="ChEBI" id="CHEBI:15378"/>
        <dbReference type="ChEBI" id="CHEBI:33019"/>
        <dbReference type="ChEBI" id="CHEBI:59457"/>
        <dbReference type="ChEBI" id="CHEBI:73183"/>
        <dbReference type="EC" id="3.6.1.31"/>
    </reaction>
</comment>
<keyword evidence="11" id="KW-0175">Coiled coil</keyword>
<reference evidence="14" key="1">
    <citation type="submission" date="2022-07" db="EMBL/GenBank/DDBJ databases">
        <title>Genome analysis of Parmales, a sister group of diatoms, reveals the evolutionary specialization of diatoms from phago-mixotrophs to photoautotrophs.</title>
        <authorList>
            <person name="Ban H."/>
            <person name="Sato S."/>
            <person name="Yoshikawa S."/>
            <person name="Kazumasa Y."/>
            <person name="Nakamura Y."/>
            <person name="Ichinomiya M."/>
            <person name="Saitoh K."/>
            <person name="Sato N."/>
            <person name="Blanc-Mathieu R."/>
            <person name="Endo H."/>
            <person name="Kuwata A."/>
            <person name="Ogata H."/>
        </authorList>
    </citation>
    <scope>NUCLEOTIDE SEQUENCE</scope>
</reference>
<evidence type="ECO:0000313" key="15">
    <source>
        <dbReference type="Proteomes" id="UP001165082"/>
    </source>
</evidence>
<evidence type="ECO:0000256" key="1">
    <source>
        <dbReference type="ARBA" id="ARBA00000024"/>
    </source>
</evidence>
<dbReference type="PANTHER" id="PTHR42945">
    <property type="entry name" value="HISTIDINE BIOSYNTHESIS BIFUNCTIONAL PROTEIN"/>
    <property type="match status" value="1"/>
</dbReference>
<dbReference type="InterPro" id="IPR021130">
    <property type="entry name" value="PRib-ATP_PPHydrolase-like"/>
</dbReference>
<keyword evidence="10" id="KW-0511">Multifunctional enzyme</keyword>
<evidence type="ECO:0000313" key="14">
    <source>
        <dbReference type="EMBL" id="GMH53716.1"/>
    </source>
</evidence>
<keyword evidence="7" id="KW-0378">Hydrolase</keyword>
<comment type="pathway">
    <text evidence="4">Amino-acid biosynthesis; L-histidine biosynthesis; L-histidine from 5-phospho-alpha-D-ribose 1-diphosphate: step 2/9.</text>
</comment>
<evidence type="ECO:0000256" key="7">
    <source>
        <dbReference type="ARBA" id="ARBA00022801"/>
    </source>
</evidence>
<feature type="region of interest" description="Disordered" evidence="12">
    <location>
        <begin position="259"/>
        <end position="284"/>
    </location>
</feature>
<dbReference type="PANTHER" id="PTHR42945:SF1">
    <property type="entry name" value="HISTIDINE BIOSYNTHESIS BIFUNCTIONAL PROTEIN HIS7"/>
    <property type="match status" value="1"/>
</dbReference>
<keyword evidence="9" id="KW-0368">Histidine biosynthesis</keyword>
<comment type="catalytic activity">
    <reaction evidence="1">
        <text>1-(5-phospho-beta-D-ribosyl)-5'-AMP + H2O = 1-(5-phospho-beta-D-ribosyl)-5-[(5-phospho-beta-D-ribosylamino)methylideneamino]imidazole-4-carboxamide</text>
        <dbReference type="Rhea" id="RHEA:20049"/>
        <dbReference type="ChEBI" id="CHEBI:15377"/>
        <dbReference type="ChEBI" id="CHEBI:58435"/>
        <dbReference type="ChEBI" id="CHEBI:59457"/>
        <dbReference type="EC" id="3.5.4.19"/>
    </reaction>
</comment>
<gene>
    <name evidence="14" type="ORF">TrRE_jg10398</name>
</gene>
<dbReference type="NCBIfam" id="TIGR03188">
    <property type="entry name" value="histidine_hisI"/>
    <property type="match status" value="1"/>
</dbReference>
<sequence>LNFIDPEHSKAITPTSWFSSYKNPTGTRKVLSLASPSSHTPSSVASLLHSGWDVCISGWPPSDLAAAQAMAVKTDRADKLMTTVVVDRKGVAIGMVYSNEESIKRAVVEGRGIYWSRSRGGLWRKGDTSGCHQTLYRIDLDCDGDAVRFMVKQHGSPPAFCHEGTEGCWGDSGGLGGLERTVKGRLRDSVEGSYTKRLFEDETLLRNKLVEEAQELSEAKEQRHIAEELADVLYFAMVRAVKGGVGIEDAIKVLDERSKKVTRRQGDDKKERIEAANQILSGKK</sequence>
<evidence type="ECO:0000256" key="8">
    <source>
        <dbReference type="ARBA" id="ARBA00022840"/>
    </source>
</evidence>
<evidence type="ECO:0000256" key="4">
    <source>
        <dbReference type="ARBA" id="ARBA00005204"/>
    </source>
</evidence>
<evidence type="ECO:0000256" key="6">
    <source>
        <dbReference type="ARBA" id="ARBA00022741"/>
    </source>
</evidence>
<comment type="pathway">
    <text evidence="3">Amino-acid biosynthesis; L-histidine biosynthesis; L-histidine from 5-phospho-alpha-D-ribose 1-diphosphate: step 3/9.</text>
</comment>
<proteinExistence type="predicted"/>
<dbReference type="InterPro" id="IPR002496">
    <property type="entry name" value="PRib_AMP_CycHydrolase_dom"/>
</dbReference>
<feature type="compositionally biased region" description="Basic and acidic residues" evidence="12">
    <location>
        <begin position="259"/>
        <end position="274"/>
    </location>
</feature>